<name>A0ABY8MIC6_9SPIO</name>
<reference evidence="2 3" key="1">
    <citation type="submission" date="2023-04" db="EMBL/GenBank/DDBJ databases">
        <title>Spirochaete genome identified in red abalone sample constitutes a novel genus.</title>
        <authorList>
            <person name="Sharma S.P."/>
            <person name="Purcell C.M."/>
            <person name="Hyde J.R."/>
            <person name="Severin A.J."/>
        </authorList>
    </citation>
    <scope>NUCLEOTIDE SEQUENCE [LARGE SCALE GENOMIC DNA]</scope>
    <source>
        <strain evidence="2 3">SP-2023</strain>
    </source>
</reference>
<dbReference type="Proteomes" id="UP001228690">
    <property type="component" value="Chromosome"/>
</dbReference>
<feature type="compositionally biased region" description="Polar residues" evidence="1">
    <location>
        <begin position="9"/>
        <end position="26"/>
    </location>
</feature>
<sequence>MNGKHETYLRTQFRSPESQPLPTTGTDKPKSYRQLLLLPLLFWALTTLQLSGLQAQEMEINTPILPLEFWEHYSSEEEALTKAENGSQAEKRKAAITLFLLSRDIKNKSESLKMVTRAGKIINRIYRRNRNDLGLGLIAGEINMGVADKSSKLKDKINYTNRGLANYDFVLPNIPGNLEAKQIYLRTTVYIPTYFKNLTKEQLQHVKSFFDGYEAALTKLESEEERQRLEELKTHVAIIAAKISSRKAGRSEVEKYLAQVDTGFFDTMKTQSNGDLVKMYNKLKK</sequence>
<evidence type="ECO:0000313" key="2">
    <source>
        <dbReference type="EMBL" id="WGK69325.1"/>
    </source>
</evidence>
<keyword evidence="3" id="KW-1185">Reference proteome</keyword>
<accession>A0ABY8MIC6</accession>
<organism evidence="2 3">
    <name type="scientific">Candidatus Haliotispira prima</name>
    <dbReference type="NCBI Taxonomy" id="3034016"/>
    <lineage>
        <taxon>Bacteria</taxon>
        <taxon>Pseudomonadati</taxon>
        <taxon>Spirochaetota</taxon>
        <taxon>Spirochaetia</taxon>
        <taxon>Spirochaetales</taxon>
        <taxon>Spirochaetaceae</taxon>
        <taxon>Candidatus Haliotispira</taxon>
    </lineage>
</organism>
<dbReference type="EMBL" id="CP123443">
    <property type="protein sequence ID" value="WGK69325.1"/>
    <property type="molecule type" value="Genomic_DNA"/>
</dbReference>
<proteinExistence type="predicted"/>
<dbReference type="RefSeq" id="WP_326927508.1">
    <property type="nucleotide sequence ID" value="NZ_CP123443.1"/>
</dbReference>
<protein>
    <submittedName>
        <fullName evidence="2">Uncharacterized protein</fullName>
    </submittedName>
</protein>
<evidence type="ECO:0000313" key="3">
    <source>
        <dbReference type="Proteomes" id="UP001228690"/>
    </source>
</evidence>
<evidence type="ECO:0000256" key="1">
    <source>
        <dbReference type="SAM" id="MobiDB-lite"/>
    </source>
</evidence>
<gene>
    <name evidence="2" type="ORF">P0082_00270</name>
</gene>
<feature type="region of interest" description="Disordered" evidence="1">
    <location>
        <begin position="1"/>
        <end position="28"/>
    </location>
</feature>